<dbReference type="Gene3D" id="3.10.50.10">
    <property type="match status" value="1"/>
</dbReference>
<dbReference type="SUPFAM" id="SSF51445">
    <property type="entry name" value="(Trans)glycosidases"/>
    <property type="match status" value="1"/>
</dbReference>
<dbReference type="PROSITE" id="PS51910">
    <property type="entry name" value="GH18_2"/>
    <property type="match status" value="1"/>
</dbReference>
<dbReference type="PANTHER" id="PTHR46066">
    <property type="entry name" value="CHITINASE DOMAIN-CONTAINING PROTEIN 1 FAMILY MEMBER"/>
    <property type="match status" value="1"/>
</dbReference>
<feature type="chain" id="PRO_5021842953" description="Chitinase domain-containing protein 1" evidence="3">
    <location>
        <begin position="27"/>
        <end position="377"/>
    </location>
</feature>
<comment type="similarity">
    <text evidence="1">Belongs to the glycosyl hydrolase 18 family.</text>
</comment>
<keyword evidence="6" id="KW-1185">Reference proteome</keyword>
<dbReference type="Pfam" id="PF00704">
    <property type="entry name" value="Glyco_hydro_18"/>
    <property type="match status" value="1"/>
</dbReference>
<dbReference type="GO" id="GO:0005975">
    <property type="term" value="P:carbohydrate metabolic process"/>
    <property type="evidence" value="ECO:0007669"/>
    <property type="project" value="InterPro"/>
</dbReference>
<dbReference type="CDD" id="cd02876">
    <property type="entry name" value="GH18_SI-CLP"/>
    <property type="match status" value="1"/>
</dbReference>
<dbReference type="EMBL" id="CABIJS010000255">
    <property type="protein sequence ID" value="VUZ47751.1"/>
    <property type="molecule type" value="Genomic_DNA"/>
</dbReference>
<name>A0A564YKF6_HYMDI</name>
<evidence type="ECO:0000259" key="4">
    <source>
        <dbReference type="PROSITE" id="PS51910"/>
    </source>
</evidence>
<evidence type="ECO:0000256" key="3">
    <source>
        <dbReference type="SAM" id="SignalP"/>
    </source>
</evidence>
<feature type="signal peptide" evidence="3">
    <location>
        <begin position="1"/>
        <end position="26"/>
    </location>
</feature>
<dbReference type="SMART" id="SM00636">
    <property type="entry name" value="Glyco_18"/>
    <property type="match status" value="1"/>
</dbReference>
<evidence type="ECO:0000313" key="5">
    <source>
        <dbReference type="EMBL" id="VUZ47751.1"/>
    </source>
</evidence>
<dbReference type="InterPro" id="IPR029070">
    <property type="entry name" value="Chitinase_insertion_sf"/>
</dbReference>
<dbReference type="Proteomes" id="UP000321570">
    <property type="component" value="Unassembled WGS sequence"/>
</dbReference>
<evidence type="ECO:0000256" key="2">
    <source>
        <dbReference type="ARBA" id="ARBA00040976"/>
    </source>
</evidence>
<sequence>MGIESYNNALLLGFACAFILLHSASADEGEEVKPTLSQQIDLKRFLRSYNYVDTYEDISKKLSYDVLAYITPWNSEGYDIAKMFAKKFTIISPVWFQLKPVSYEIDGVHNIDKEWMKSVKSANNYVTFAPRVIFEQWNADDYQKVLANNRHRLDCIKSLRNFCKIHDFKGLTLEVWNQHLGTSQQALIDFLIELAKGLHVDGKILILPIPPSIYKGNFEGRFGKAHFDVLVKYIDYFSLMTYDYSNPYSPGENAPLKWMMQCVKNLVPDDKDTVKRAQILTGINFYGNDYIPSQRDGRTVVNHEVVDIAKKFSPEFKWHTESSEHSMEYTDEKGNQHSLYFPTIYSIAKRVSMAEDLGTGLSIWEIGQGFKSFYEQI</sequence>
<evidence type="ECO:0000313" key="6">
    <source>
        <dbReference type="Proteomes" id="UP000321570"/>
    </source>
</evidence>
<organism evidence="5 6">
    <name type="scientific">Hymenolepis diminuta</name>
    <name type="common">Rat tapeworm</name>
    <dbReference type="NCBI Taxonomy" id="6216"/>
    <lineage>
        <taxon>Eukaryota</taxon>
        <taxon>Metazoa</taxon>
        <taxon>Spiralia</taxon>
        <taxon>Lophotrochozoa</taxon>
        <taxon>Platyhelminthes</taxon>
        <taxon>Cestoda</taxon>
        <taxon>Eucestoda</taxon>
        <taxon>Cyclophyllidea</taxon>
        <taxon>Hymenolepididae</taxon>
        <taxon>Hymenolepis</taxon>
    </lineage>
</organism>
<dbReference type="Gene3D" id="3.20.20.80">
    <property type="entry name" value="Glycosidases"/>
    <property type="match status" value="1"/>
</dbReference>
<dbReference type="GO" id="GO:0070492">
    <property type="term" value="F:oligosaccharide binding"/>
    <property type="evidence" value="ECO:0007669"/>
    <property type="project" value="TreeGrafter"/>
</dbReference>
<dbReference type="GO" id="GO:0012505">
    <property type="term" value="C:endomembrane system"/>
    <property type="evidence" value="ECO:0007669"/>
    <property type="project" value="TreeGrafter"/>
</dbReference>
<dbReference type="FunFam" id="3.20.20.80:FF:000028">
    <property type="entry name" value="Chitinase domain-containing protein 1"/>
    <property type="match status" value="1"/>
</dbReference>
<reference evidence="5 6" key="1">
    <citation type="submission" date="2019-07" db="EMBL/GenBank/DDBJ databases">
        <authorList>
            <person name="Jastrzebski P J."/>
            <person name="Paukszto L."/>
            <person name="Jastrzebski P J."/>
        </authorList>
    </citation>
    <scope>NUCLEOTIDE SEQUENCE [LARGE SCALE GENOMIC DNA]</scope>
    <source>
        <strain evidence="5 6">WMS-il1</strain>
    </source>
</reference>
<proteinExistence type="inferred from homology"/>
<dbReference type="PANTHER" id="PTHR46066:SF2">
    <property type="entry name" value="CHITINASE DOMAIN-CONTAINING PROTEIN 1"/>
    <property type="match status" value="1"/>
</dbReference>
<evidence type="ECO:0000256" key="1">
    <source>
        <dbReference type="ARBA" id="ARBA00009336"/>
    </source>
</evidence>
<accession>A0A564YKF6</accession>
<dbReference type="GO" id="GO:0008061">
    <property type="term" value="F:chitin binding"/>
    <property type="evidence" value="ECO:0007669"/>
    <property type="project" value="InterPro"/>
</dbReference>
<dbReference type="AlphaFoldDB" id="A0A564YKF6"/>
<keyword evidence="3" id="KW-0732">Signal</keyword>
<feature type="domain" description="GH18" evidence="4">
    <location>
        <begin position="64"/>
        <end position="377"/>
    </location>
</feature>
<protein>
    <recommendedName>
        <fullName evidence="2">Chitinase domain-containing protein 1</fullName>
    </recommendedName>
</protein>
<dbReference type="InterPro" id="IPR017853">
    <property type="entry name" value="GH"/>
</dbReference>
<gene>
    <name evidence="5" type="ORF">WMSIL1_LOCUS7211</name>
</gene>
<dbReference type="InterPro" id="IPR001223">
    <property type="entry name" value="Glyco_hydro18_cat"/>
</dbReference>
<dbReference type="InterPro" id="IPR011583">
    <property type="entry name" value="Chitinase_II/V-like_cat"/>
</dbReference>